<sequence length="63" mass="6859">MKWLAVLIDAVALLLLAWFARSLVRHDRRRAETVPGADGGGLTSMVLIGVSLLLLSVPMWSQS</sequence>
<comment type="caution">
    <text evidence="2">The sequence shown here is derived from an EMBL/GenBank/DDBJ whole genome shotgun (WGS) entry which is preliminary data.</text>
</comment>
<evidence type="ECO:0000256" key="1">
    <source>
        <dbReference type="SAM" id="Phobius"/>
    </source>
</evidence>
<protein>
    <submittedName>
        <fullName evidence="2">Uncharacterized protein</fullName>
    </submittedName>
</protein>
<evidence type="ECO:0000313" key="3">
    <source>
        <dbReference type="Proteomes" id="UP001597063"/>
    </source>
</evidence>
<name>A0ABW2XRB9_9ACTN</name>
<proteinExistence type="predicted"/>
<organism evidence="2 3">
    <name type="scientific">Actinomadura fibrosa</name>
    <dbReference type="NCBI Taxonomy" id="111802"/>
    <lineage>
        <taxon>Bacteria</taxon>
        <taxon>Bacillati</taxon>
        <taxon>Actinomycetota</taxon>
        <taxon>Actinomycetes</taxon>
        <taxon>Streptosporangiales</taxon>
        <taxon>Thermomonosporaceae</taxon>
        <taxon>Actinomadura</taxon>
    </lineage>
</organism>
<gene>
    <name evidence="2" type="ORF">ACFQZM_31390</name>
</gene>
<keyword evidence="1" id="KW-1133">Transmembrane helix</keyword>
<accession>A0ABW2XRB9</accession>
<feature type="transmembrane region" description="Helical" evidence="1">
    <location>
        <begin position="41"/>
        <end position="60"/>
    </location>
</feature>
<evidence type="ECO:0000313" key="2">
    <source>
        <dbReference type="EMBL" id="MFD0689031.1"/>
    </source>
</evidence>
<reference evidence="3" key="1">
    <citation type="journal article" date="2019" name="Int. J. Syst. Evol. Microbiol.">
        <title>The Global Catalogue of Microorganisms (GCM) 10K type strain sequencing project: providing services to taxonomists for standard genome sequencing and annotation.</title>
        <authorList>
            <consortium name="The Broad Institute Genomics Platform"/>
            <consortium name="The Broad Institute Genome Sequencing Center for Infectious Disease"/>
            <person name="Wu L."/>
            <person name="Ma J."/>
        </authorList>
    </citation>
    <scope>NUCLEOTIDE SEQUENCE [LARGE SCALE GENOMIC DNA]</scope>
    <source>
        <strain evidence="3">JCM 9371</strain>
    </source>
</reference>
<keyword evidence="1" id="KW-0472">Membrane</keyword>
<keyword evidence="3" id="KW-1185">Reference proteome</keyword>
<keyword evidence="1" id="KW-0812">Transmembrane</keyword>
<dbReference type="Proteomes" id="UP001597063">
    <property type="component" value="Unassembled WGS sequence"/>
</dbReference>
<dbReference type="RefSeq" id="WP_131761097.1">
    <property type="nucleotide sequence ID" value="NZ_CAACUY010000146.1"/>
</dbReference>
<dbReference type="EMBL" id="JBHTGP010000015">
    <property type="protein sequence ID" value="MFD0689031.1"/>
    <property type="molecule type" value="Genomic_DNA"/>
</dbReference>